<evidence type="ECO:0000313" key="3">
    <source>
        <dbReference type="Proteomes" id="UP001623592"/>
    </source>
</evidence>
<protein>
    <recommendedName>
        <fullName evidence="4">YxlC family protein</fullName>
    </recommendedName>
</protein>
<feature type="transmembrane region" description="Helical" evidence="1">
    <location>
        <begin position="65"/>
        <end position="86"/>
    </location>
</feature>
<dbReference type="EMBL" id="JBJIAA010000027">
    <property type="protein sequence ID" value="MFL0253179.1"/>
    <property type="molecule type" value="Genomic_DNA"/>
</dbReference>
<proteinExistence type="predicted"/>
<sequence length="99" mass="11463">MKKEERLCDDNLEKIGLIKEIDTLSLIEKVEKSNRKRELKIQNFIYAFAVVIVVMFQAIIAKKFGIGICILFNFFLVLPAPILILVKSTKMYRKGEDVK</sequence>
<accession>A0ABW8TL01</accession>
<keyword evidence="1" id="KW-0812">Transmembrane</keyword>
<dbReference type="RefSeq" id="WP_406789846.1">
    <property type="nucleotide sequence ID" value="NZ_JBJIAA010000027.1"/>
</dbReference>
<keyword evidence="1" id="KW-1133">Transmembrane helix</keyword>
<reference evidence="2 3" key="1">
    <citation type="submission" date="2024-11" db="EMBL/GenBank/DDBJ databases">
        <authorList>
            <person name="Heng Y.C."/>
            <person name="Lim A.C.H."/>
            <person name="Lee J.K.Y."/>
            <person name="Kittelmann S."/>
        </authorList>
    </citation>
    <scope>NUCLEOTIDE SEQUENCE [LARGE SCALE GENOMIC DNA]</scope>
    <source>
        <strain evidence="2 3">WILCCON 0114</strain>
    </source>
</reference>
<organism evidence="2 3">
    <name type="scientific">Clostridium neuense</name>
    <dbReference type="NCBI Taxonomy" id="1728934"/>
    <lineage>
        <taxon>Bacteria</taxon>
        <taxon>Bacillati</taxon>
        <taxon>Bacillota</taxon>
        <taxon>Clostridia</taxon>
        <taxon>Eubacteriales</taxon>
        <taxon>Clostridiaceae</taxon>
        <taxon>Clostridium</taxon>
    </lineage>
</organism>
<keyword evidence="1" id="KW-0472">Membrane</keyword>
<feature type="transmembrane region" description="Helical" evidence="1">
    <location>
        <begin position="41"/>
        <end position="59"/>
    </location>
</feature>
<keyword evidence="3" id="KW-1185">Reference proteome</keyword>
<dbReference type="Proteomes" id="UP001623592">
    <property type="component" value="Unassembled WGS sequence"/>
</dbReference>
<comment type="caution">
    <text evidence="2">The sequence shown here is derived from an EMBL/GenBank/DDBJ whole genome shotgun (WGS) entry which is preliminary data.</text>
</comment>
<evidence type="ECO:0008006" key="4">
    <source>
        <dbReference type="Google" id="ProtNLM"/>
    </source>
</evidence>
<evidence type="ECO:0000256" key="1">
    <source>
        <dbReference type="SAM" id="Phobius"/>
    </source>
</evidence>
<evidence type="ECO:0000313" key="2">
    <source>
        <dbReference type="EMBL" id="MFL0253179.1"/>
    </source>
</evidence>
<name>A0ABW8TL01_9CLOT</name>
<gene>
    <name evidence="2" type="ORF">ACJDT4_22495</name>
</gene>